<sequence>MNRFASALIPNLLDGAVMVFGLGLAAAIGRAELDAWWLLIPGFLVGYAYDAGRRRAAAERDAHQAEALFAALRDGSDVTWNVVHFDPPTKGDTA</sequence>
<dbReference type="RefSeq" id="WP_121622739.1">
    <property type="nucleotide sequence ID" value="NZ_JACIIW010000001.1"/>
</dbReference>
<organism evidence="2 3">
    <name type="scientific">Xanthobacter tagetidis</name>
    <dbReference type="NCBI Taxonomy" id="60216"/>
    <lineage>
        <taxon>Bacteria</taxon>
        <taxon>Pseudomonadati</taxon>
        <taxon>Pseudomonadota</taxon>
        <taxon>Alphaproteobacteria</taxon>
        <taxon>Hyphomicrobiales</taxon>
        <taxon>Xanthobacteraceae</taxon>
        <taxon>Xanthobacter</taxon>
    </lineage>
</organism>
<dbReference type="AlphaFoldDB" id="A0A3L7AGL7"/>
<evidence type="ECO:0000313" key="3">
    <source>
        <dbReference type="Proteomes" id="UP000269692"/>
    </source>
</evidence>
<reference evidence="2 3" key="1">
    <citation type="submission" date="2018-10" db="EMBL/GenBank/DDBJ databases">
        <title>Xanthobacter tagetidis genome sequencing and assembly.</title>
        <authorList>
            <person name="Maclea K.S."/>
            <person name="Goen A.E."/>
            <person name="Fatima S.A."/>
        </authorList>
    </citation>
    <scope>NUCLEOTIDE SEQUENCE [LARGE SCALE GENOMIC DNA]</scope>
    <source>
        <strain evidence="2 3">ATCC 700314</strain>
    </source>
</reference>
<gene>
    <name evidence="2" type="ORF">D9R14_07655</name>
</gene>
<protein>
    <submittedName>
        <fullName evidence="2">Uncharacterized protein</fullName>
    </submittedName>
</protein>
<keyword evidence="1" id="KW-1133">Transmembrane helix</keyword>
<accession>A0A3L7AGL7</accession>
<evidence type="ECO:0000256" key="1">
    <source>
        <dbReference type="SAM" id="Phobius"/>
    </source>
</evidence>
<comment type="caution">
    <text evidence="2">The sequence shown here is derived from an EMBL/GenBank/DDBJ whole genome shotgun (WGS) entry which is preliminary data.</text>
</comment>
<dbReference type="Proteomes" id="UP000269692">
    <property type="component" value="Unassembled WGS sequence"/>
</dbReference>
<proteinExistence type="predicted"/>
<feature type="transmembrane region" description="Helical" evidence="1">
    <location>
        <begin position="35"/>
        <end position="52"/>
    </location>
</feature>
<keyword evidence="1" id="KW-0472">Membrane</keyword>
<keyword evidence="3" id="KW-1185">Reference proteome</keyword>
<feature type="transmembrane region" description="Helical" evidence="1">
    <location>
        <begin position="12"/>
        <end position="29"/>
    </location>
</feature>
<name>A0A3L7AGL7_9HYPH</name>
<evidence type="ECO:0000313" key="2">
    <source>
        <dbReference type="EMBL" id="RLP79529.1"/>
    </source>
</evidence>
<dbReference type="EMBL" id="RCTF01000005">
    <property type="protein sequence ID" value="RLP79529.1"/>
    <property type="molecule type" value="Genomic_DNA"/>
</dbReference>
<keyword evidence="1" id="KW-0812">Transmembrane</keyword>